<comment type="caution">
    <text evidence="2">The sequence shown here is derived from an EMBL/GenBank/DDBJ whole genome shotgun (WGS) entry which is preliminary data.</text>
</comment>
<evidence type="ECO:0000256" key="1">
    <source>
        <dbReference type="SAM" id="Phobius"/>
    </source>
</evidence>
<evidence type="ECO:0000313" key="2">
    <source>
        <dbReference type="EMBL" id="HEM66536.1"/>
    </source>
</evidence>
<keyword evidence="1" id="KW-0812">Transmembrane</keyword>
<feature type="transmembrane region" description="Helical" evidence="1">
    <location>
        <begin position="69"/>
        <end position="87"/>
    </location>
</feature>
<feature type="transmembrane region" description="Helical" evidence="1">
    <location>
        <begin position="41"/>
        <end position="63"/>
    </location>
</feature>
<name>A0A7J2U1I4_9CREN</name>
<dbReference type="NCBIfam" id="TIGR01300">
    <property type="entry name" value="CPA3_mnhG_phaG"/>
    <property type="match status" value="1"/>
</dbReference>
<dbReference type="Pfam" id="PF03334">
    <property type="entry name" value="PhaG_MnhG_YufB"/>
    <property type="match status" value="1"/>
</dbReference>
<dbReference type="GO" id="GO:0015385">
    <property type="term" value="F:sodium:proton antiporter activity"/>
    <property type="evidence" value="ECO:0007669"/>
    <property type="project" value="TreeGrafter"/>
</dbReference>
<dbReference type="AlphaFoldDB" id="A0A7J2U1I4"/>
<organism evidence="2">
    <name type="scientific">Ignisphaera aggregans</name>
    <dbReference type="NCBI Taxonomy" id="334771"/>
    <lineage>
        <taxon>Archaea</taxon>
        <taxon>Thermoproteota</taxon>
        <taxon>Thermoprotei</taxon>
        <taxon>Desulfurococcales</taxon>
        <taxon>Desulfurococcaceae</taxon>
        <taxon>Ignisphaera</taxon>
    </lineage>
</organism>
<reference evidence="2" key="1">
    <citation type="journal article" date="2020" name="mSystems">
        <title>Genome- and Community-Level Interaction Insights into Carbon Utilization and Element Cycling Functions of Hydrothermarchaeota in Hydrothermal Sediment.</title>
        <authorList>
            <person name="Zhou Z."/>
            <person name="Liu Y."/>
            <person name="Xu W."/>
            <person name="Pan J."/>
            <person name="Luo Z.H."/>
            <person name="Li M."/>
        </authorList>
    </citation>
    <scope>NUCLEOTIDE SEQUENCE [LARGE SCALE GENOMIC DNA]</scope>
    <source>
        <strain evidence="2">SpSt-125</strain>
    </source>
</reference>
<dbReference type="PANTHER" id="PTHR34703:SF1">
    <property type="entry name" value="ANTIPORTER SUBUNIT MNHG2-RELATED"/>
    <property type="match status" value="1"/>
</dbReference>
<dbReference type="EMBL" id="DSEU01000017">
    <property type="protein sequence ID" value="HEM66536.1"/>
    <property type="molecule type" value="Genomic_DNA"/>
</dbReference>
<accession>A0A7J2U1I4</accession>
<sequence>MIDMVLASAGLTLIAIGVFCDFVAAIGLIRLPNFFTRLHAATVGAIGGAVVPMLGAALLALGYEPLGETRFILAGVAFTTSIVTMILSQAGSHALARAAYRARAAPLQPITYDALAEKRGDSSE</sequence>
<keyword evidence="1" id="KW-0472">Membrane</keyword>
<dbReference type="InterPro" id="IPR005133">
    <property type="entry name" value="PhaG_MnhG_YufB"/>
</dbReference>
<protein>
    <submittedName>
        <fullName evidence="2">Cation:proton antiporter</fullName>
    </submittedName>
</protein>
<gene>
    <name evidence="2" type="ORF">ENO26_03045</name>
</gene>
<keyword evidence="1" id="KW-1133">Transmembrane helix</keyword>
<proteinExistence type="predicted"/>
<dbReference type="PANTHER" id="PTHR34703">
    <property type="entry name" value="ANTIPORTER SUBUNIT MNHG2-RELATED"/>
    <property type="match status" value="1"/>
</dbReference>
<feature type="transmembrane region" description="Helical" evidence="1">
    <location>
        <begin position="6"/>
        <end position="29"/>
    </location>
</feature>